<protein>
    <submittedName>
        <fullName evidence="8">General substrate transporter</fullName>
    </submittedName>
</protein>
<dbReference type="PANTHER" id="PTHR48022:SF2">
    <property type="entry name" value="PLASTIDIC GLUCOSE TRANSPORTER 4"/>
    <property type="match status" value="1"/>
</dbReference>
<dbReference type="InterPro" id="IPR020846">
    <property type="entry name" value="MFS_dom"/>
</dbReference>
<feature type="transmembrane region" description="Helical" evidence="6">
    <location>
        <begin position="241"/>
        <end position="269"/>
    </location>
</feature>
<dbReference type="GO" id="GO:0016020">
    <property type="term" value="C:membrane"/>
    <property type="evidence" value="ECO:0007669"/>
    <property type="project" value="UniProtKB-SubCell"/>
</dbReference>
<evidence type="ECO:0000256" key="4">
    <source>
        <dbReference type="ARBA" id="ARBA00022989"/>
    </source>
</evidence>
<gene>
    <name evidence="8" type="ORF">K469DRAFT_573648</name>
</gene>
<dbReference type="PROSITE" id="PS50850">
    <property type="entry name" value="MFS"/>
    <property type="match status" value="1"/>
</dbReference>
<dbReference type="InterPro" id="IPR005829">
    <property type="entry name" value="Sugar_transporter_CS"/>
</dbReference>
<name>A0A6A6E5N2_9PEZI</name>
<dbReference type="EMBL" id="ML994630">
    <property type="protein sequence ID" value="KAF2186295.1"/>
    <property type="molecule type" value="Genomic_DNA"/>
</dbReference>
<dbReference type="InterPro" id="IPR036259">
    <property type="entry name" value="MFS_trans_sf"/>
</dbReference>
<feature type="transmembrane region" description="Helical" evidence="6">
    <location>
        <begin position="338"/>
        <end position="360"/>
    </location>
</feature>
<evidence type="ECO:0000313" key="8">
    <source>
        <dbReference type="EMBL" id="KAF2186295.1"/>
    </source>
</evidence>
<keyword evidence="5 6" id="KW-0472">Membrane</keyword>
<evidence type="ECO:0000313" key="9">
    <source>
        <dbReference type="Proteomes" id="UP000800200"/>
    </source>
</evidence>
<dbReference type="SUPFAM" id="SSF103473">
    <property type="entry name" value="MFS general substrate transporter"/>
    <property type="match status" value="1"/>
</dbReference>
<dbReference type="Gene3D" id="1.20.1250.20">
    <property type="entry name" value="MFS general substrate transporter like domains"/>
    <property type="match status" value="1"/>
</dbReference>
<feature type="transmembrane region" description="Helical" evidence="6">
    <location>
        <begin position="380"/>
        <end position="398"/>
    </location>
</feature>
<dbReference type="PANTHER" id="PTHR48022">
    <property type="entry name" value="PLASTIDIC GLUCOSE TRANSPORTER 4"/>
    <property type="match status" value="1"/>
</dbReference>
<evidence type="ECO:0000256" key="2">
    <source>
        <dbReference type="ARBA" id="ARBA00010992"/>
    </source>
</evidence>
<accession>A0A6A6E5N2</accession>
<dbReference type="Proteomes" id="UP000800200">
    <property type="component" value="Unassembled WGS sequence"/>
</dbReference>
<keyword evidence="9" id="KW-1185">Reference proteome</keyword>
<feature type="transmembrane region" description="Helical" evidence="6">
    <location>
        <begin position="61"/>
        <end position="80"/>
    </location>
</feature>
<comment type="similarity">
    <text evidence="2">Belongs to the major facilitator superfamily. Sugar transporter (TC 2.A.1.1) family.</text>
</comment>
<dbReference type="OrthoDB" id="3943469at2759"/>
<reference evidence="8" key="1">
    <citation type="journal article" date="2020" name="Stud. Mycol.">
        <title>101 Dothideomycetes genomes: a test case for predicting lifestyles and emergence of pathogens.</title>
        <authorList>
            <person name="Haridas S."/>
            <person name="Albert R."/>
            <person name="Binder M."/>
            <person name="Bloem J."/>
            <person name="Labutti K."/>
            <person name="Salamov A."/>
            <person name="Andreopoulos B."/>
            <person name="Baker S."/>
            <person name="Barry K."/>
            <person name="Bills G."/>
            <person name="Bluhm B."/>
            <person name="Cannon C."/>
            <person name="Castanera R."/>
            <person name="Culley D."/>
            <person name="Daum C."/>
            <person name="Ezra D."/>
            <person name="Gonzalez J."/>
            <person name="Henrissat B."/>
            <person name="Kuo A."/>
            <person name="Liang C."/>
            <person name="Lipzen A."/>
            <person name="Lutzoni F."/>
            <person name="Magnuson J."/>
            <person name="Mondo S."/>
            <person name="Nolan M."/>
            <person name="Ohm R."/>
            <person name="Pangilinan J."/>
            <person name="Park H.-J."/>
            <person name="Ramirez L."/>
            <person name="Alfaro M."/>
            <person name="Sun H."/>
            <person name="Tritt A."/>
            <person name="Yoshinaga Y."/>
            <person name="Zwiers L.-H."/>
            <person name="Turgeon B."/>
            <person name="Goodwin S."/>
            <person name="Spatafora J."/>
            <person name="Crous P."/>
            <person name="Grigoriev I."/>
        </authorList>
    </citation>
    <scope>NUCLEOTIDE SEQUENCE</scope>
    <source>
        <strain evidence="8">CBS 207.26</strain>
    </source>
</reference>
<dbReference type="PROSITE" id="PS00216">
    <property type="entry name" value="SUGAR_TRANSPORT_1"/>
    <property type="match status" value="1"/>
</dbReference>
<feature type="transmembrane region" description="Helical" evidence="6">
    <location>
        <begin position="119"/>
        <end position="140"/>
    </location>
</feature>
<feature type="transmembrane region" description="Helical" evidence="6">
    <location>
        <begin position="281"/>
        <end position="300"/>
    </location>
</feature>
<sequence length="490" mass="54026">MCSFPYDGGLIGGLNVVPSFREALDLNSTYTGLNVAIVNLGCVAGVPLSSYLLHRWGWKKGLMVANLFGIVGALISALSVHRNQLLAGRFLLGISFPISGAGAPAWVMEIAPEKHRLVLTNLMITALPFAGMISAIIVLYTSPMRSSWAWRSPILGEMFGPLVSLLLLPLCPESPRWLAGKGYSEAALTTMAQLHKSGDVTHPFVVADYETMMAYIHADKGVERTMGWKNLISPPSNRRRFIIAVLAFLFLQVSSCNFVLYFATIILHAAGIKNTETLLKLSVGACAFAVASNISGIYLVERLGRKFMFILATGISMICLIVFSIVTNLSEKNHLIRYGIVAAIFIFIFQWASFAAWYVLPLAYSYPPEILKHSQRAKGLSVSQAIGYAFATLMAYTIPMGIEHISWRFYIINAIWNLGIMAVIWFYFIETKGKTMEQINLEFEGIQDVTSGSTEVLSCTTYSSSRNTDVDVEGVTHLKVGERKADDEER</sequence>
<keyword evidence="3 6" id="KW-0812">Transmembrane</keyword>
<dbReference type="GO" id="GO:0005351">
    <property type="term" value="F:carbohydrate:proton symporter activity"/>
    <property type="evidence" value="ECO:0007669"/>
    <property type="project" value="TreeGrafter"/>
</dbReference>
<comment type="subcellular location">
    <subcellularLocation>
        <location evidence="1">Membrane</location>
        <topology evidence="1">Multi-pass membrane protein</topology>
    </subcellularLocation>
</comment>
<organism evidence="8 9">
    <name type="scientific">Zopfia rhizophila CBS 207.26</name>
    <dbReference type="NCBI Taxonomy" id="1314779"/>
    <lineage>
        <taxon>Eukaryota</taxon>
        <taxon>Fungi</taxon>
        <taxon>Dikarya</taxon>
        <taxon>Ascomycota</taxon>
        <taxon>Pezizomycotina</taxon>
        <taxon>Dothideomycetes</taxon>
        <taxon>Dothideomycetes incertae sedis</taxon>
        <taxon>Zopfiaceae</taxon>
        <taxon>Zopfia</taxon>
    </lineage>
</organism>
<dbReference type="Pfam" id="PF00083">
    <property type="entry name" value="Sugar_tr"/>
    <property type="match status" value="1"/>
</dbReference>
<dbReference type="InterPro" id="IPR005828">
    <property type="entry name" value="MFS_sugar_transport-like"/>
</dbReference>
<feature type="transmembrane region" description="Helical" evidence="6">
    <location>
        <begin position="307"/>
        <end position="326"/>
    </location>
</feature>
<dbReference type="AlphaFoldDB" id="A0A6A6E5N2"/>
<evidence type="ECO:0000256" key="1">
    <source>
        <dbReference type="ARBA" id="ARBA00004141"/>
    </source>
</evidence>
<evidence type="ECO:0000256" key="5">
    <source>
        <dbReference type="ARBA" id="ARBA00023136"/>
    </source>
</evidence>
<feature type="transmembrane region" description="Helical" evidence="6">
    <location>
        <begin position="410"/>
        <end position="429"/>
    </location>
</feature>
<evidence type="ECO:0000256" key="6">
    <source>
        <dbReference type="SAM" id="Phobius"/>
    </source>
</evidence>
<dbReference type="InterPro" id="IPR050360">
    <property type="entry name" value="MFS_Sugar_Transporters"/>
</dbReference>
<evidence type="ECO:0000256" key="3">
    <source>
        <dbReference type="ARBA" id="ARBA00022692"/>
    </source>
</evidence>
<feature type="transmembrane region" description="Helical" evidence="6">
    <location>
        <begin position="33"/>
        <end position="54"/>
    </location>
</feature>
<evidence type="ECO:0000259" key="7">
    <source>
        <dbReference type="PROSITE" id="PS50850"/>
    </source>
</evidence>
<feature type="transmembrane region" description="Helical" evidence="6">
    <location>
        <begin position="86"/>
        <end position="107"/>
    </location>
</feature>
<feature type="domain" description="Major facilitator superfamily (MFS) profile" evidence="7">
    <location>
        <begin position="1"/>
        <end position="432"/>
    </location>
</feature>
<proteinExistence type="inferred from homology"/>
<keyword evidence="4 6" id="KW-1133">Transmembrane helix</keyword>